<dbReference type="RefSeq" id="XP_060385177.1">
    <property type="nucleotide sequence ID" value="XM_060520532.1"/>
</dbReference>
<dbReference type="GeneID" id="85404770"/>
<evidence type="ECO:0000256" key="1">
    <source>
        <dbReference type="SAM" id="Phobius"/>
    </source>
</evidence>
<proteinExistence type="predicted"/>
<evidence type="ECO:0000313" key="3">
    <source>
        <dbReference type="Proteomes" id="UP001227543"/>
    </source>
</evidence>
<feature type="transmembrane region" description="Helical" evidence="1">
    <location>
        <begin position="50"/>
        <end position="70"/>
    </location>
</feature>
<keyword evidence="1" id="KW-0472">Membrane</keyword>
<evidence type="ECO:0000313" key="2">
    <source>
        <dbReference type="EMBL" id="KAK1504272.1"/>
    </source>
</evidence>
<accession>A0ABQ9RIC3</accession>
<dbReference type="EMBL" id="MLFU01000010">
    <property type="protein sequence ID" value="KAK1504272.1"/>
    <property type="molecule type" value="Genomic_DNA"/>
</dbReference>
<dbReference type="Proteomes" id="UP001227543">
    <property type="component" value="Unassembled WGS sequence"/>
</dbReference>
<gene>
    <name evidence="2" type="ORF">CTAM01_04502</name>
</gene>
<keyword evidence="1" id="KW-1133">Transmembrane helix</keyword>
<keyword evidence="3" id="KW-1185">Reference proteome</keyword>
<reference evidence="2 3" key="1">
    <citation type="submission" date="2016-10" db="EMBL/GenBank/DDBJ databases">
        <title>The genome sequence of Colletotrichum fioriniae PJ7.</title>
        <authorList>
            <person name="Baroncelli R."/>
        </authorList>
    </citation>
    <scope>NUCLEOTIDE SEQUENCE [LARGE SCALE GENOMIC DNA]</scope>
    <source>
        <strain evidence="2 3">Tom-12</strain>
    </source>
</reference>
<sequence length="125" mass="14888">MAERYEFWQRTYVGSRSYIMPWIACFFFLACNRLRGRVDFLFCFEPQVFTVIFVIFYLTIFLGQLFMLLMHVSKLVVVGRGPAQHISSHRTCTIDSYCLGDMTLGLHDMGDLPHRRRRRRCHRIV</sequence>
<comment type="caution">
    <text evidence="2">The sequence shown here is derived from an EMBL/GenBank/DDBJ whole genome shotgun (WGS) entry which is preliminary data.</text>
</comment>
<feature type="transmembrane region" description="Helical" evidence="1">
    <location>
        <begin position="12"/>
        <end position="30"/>
    </location>
</feature>
<name>A0ABQ9RIC3_9PEZI</name>
<keyword evidence="1" id="KW-0812">Transmembrane</keyword>
<protein>
    <submittedName>
        <fullName evidence="2">Uncharacterized protein</fullName>
    </submittedName>
</protein>
<dbReference type="PROSITE" id="PS51257">
    <property type="entry name" value="PROKAR_LIPOPROTEIN"/>
    <property type="match status" value="1"/>
</dbReference>
<organism evidence="2 3">
    <name type="scientific">Colletotrichum tamarilloi</name>
    <dbReference type="NCBI Taxonomy" id="1209934"/>
    <lineage>
        <taxon>Eukaryota</taxon>
        <taxon>Fungi</taxon>
        <taxon>Dikarya</taxon>
        <taxon>Ascomycota</taxon>
        <taxon>Pezizomycotina</taxon>
        <taxon>Sordariomycetes</taxon>
        <taxon>Hypocreomycetidae</taxon>
        <taxon>Glomerellales</taxon>
        <taxon>Glomerellaceae</taxon>
        <taxon>Colletotrichum</taxon>
        <taxon>Colletotrichum acutatum species complex</taxon>
    </lineage>
</organism>